<dbReference type="Proteomes" id="UP000199321">
    <property type="component" value="Unassembled WGS sequence"/>
</dbReference>
<evidence type="ECO:0000313" key="10">
    <source>
        <dbReference type="Proteomes" id="UP000199321"/>
    </source>
</evidence>
<comment type="subcellular location">
    <subcellularLocation>
        <location evidence="1">Cell membrane</location>
        <topology evidence="1">Multi-pass membrane protein</topology>
    </subcellularLocation>
</comment>
<comment type="similarity">
    <text evidence="2">Belongs to the MreD family.</text>
</comment>
<evidence type="ECO:0000256" key="6">
    <source>
        <dbReference type="ARBA" id="ARBA00022989"/>
    </source>
</evidence>
<feature type="transmembrane region" description="Helical" evidence="8">
    <location>
        <begin position="147"/>
        <end position="164"/>
    </location>
</feature>
<evidence type="ECO:0000256" key="3">
    <source>
        <dbReference type="ARBA" id="ARBA00022475"/>
    </source>
</evidence>
<feature type="transmembrane region" description="Helical" evidence="8">
    <location>
        <begin position="114"/>
        <end position="141"/>
    </location>
</feature>
<dbReference type="EMBL" id="FNBA01000001">
    <property type="protein sequence ID" value="SDE37516.1"/>
    <property type="molecule type" value="Genomic_DNA"/>
</dbReference>
<accession>A0A1G7CFP5</accession>
<keyword evidence="5" id="KW-0133">Cell shape</keyword>
<keyword evidence="3" id="KW-1003">Cell membrane</keyword>
<dbReference type="GO" id="GO:0008360">
    <property type="term" value="P:regulation of cell shape"/>
    <property type="evidence" value="ECO:0007669"/>
    <property type="project" value="UniProtKB-KW"/>
</dbReference>
<feature type="transmembrane region" description="Helical" evidence="8">
    <location>
        <begin position="6"/>
        <end position="24"/>
    </location>
</feature>
<dbReference type="OrthoDB" id="1132160at2"/>
<evidence type="ECO:0000256" key="8">
    <source>
        <dbReference type="SAM" id="Phobius"/>
    </source>
</evidence>
<feature type="transmembrane region" description="Helical" evidence="8">
    <location>
        <begin position="73"/>
        <end position="94"/>
    </location>
</feature>
<dbReference type="GO" id="GO:0005886">
    <property type="term" value="C:plasma membrane"/>
    <property type="evidence" value="ECO:0007669"/>
    <property type="project" value="UniProtKB-SubCell"/>
</dbReference>
<evidence type="ECO:0000256" key="5">
    <source>
        <dbReference type="ARBA" id="ARBA00022960"/>
    </source>
</evidence>
<dbReference type="InterPro" id="IPR007227">
    <property type="entry name" value="Cell_shape_determining_MreD"/>
</dbReference>
<evidence type="ECO:0000313" key="9">
    <source>
        <dbReference type="EMBL" id="SDE37516.1"/>
    </source>
</evidence>
<dbReference type="STRING" id="227084.SAMN05421855_101321"/>
<keyword evidence="4 8" id="KW-0812">Transmembrane</keyword>
<reference evidence="9 10" key="1">
    <citation type="submission" date="2016-10" db="EMBL/GenBank/DDBJ databases">
        <authorList>
            <person name="de Groot N.N."/>
        </authorList>
    </citation>
    <scope>NUCLEOTIDE SEQUENCE [LARGE SCALE GENOMIC DNA]</scope>
    <source>
        <strain evidence="9 10">DSM 16195</strain>
    </source>
</reference>
<keyword evidence="7 8" id="KW-0472">Membrane</keyword>
<gene>
    <name evidence="9" type="ORF">SAMN05421855_101321</name>
</gene>
<keyword evidence="10" id="KW-1185">Reference proteome</keyword>
<organism evidence="9 10">
    <name type="scientific">Ulvibacter litoralis</name>
    <dbReference type="NCBI Taxonomy" id="227084"/>
    <lineage>
        <taxon>Bacteria</taxon>
        <taxon>Pseudomonadati</taxon>
        <taxon>Bacteroidota</taxon>
        <taxon>Flavobacteriia</taxon>
        <taxon>Flavobacteriales</taxon>
        <taxon>Flavobacteriaceae</taxon>
        <taxon>Ulvibacter</taxon>
    </lineage>
</organism>
<evidence type="ECO:0000256" key="1">
    <source>
        <dbReference type="ARBA" id="ARBA00004651"/>
    </source>
</evidence>
<protein>
    <submittedName>
        <fullName evidence="9">Rod shape-determining protein MreD</fullName>
    </submittedName>
</protein>
<keyword evidence="6 8" id="KW-1133">Transmembrane helix</keyword>
<sequence>MNNSEIISNVFRFIILVLLQVLILNNINFLGYINPYLYILFIIVFPLNGNKSLLIILSFLLGLSIDLFGNSGGIHAAACLVIAYLRPLFLKFSFGVSYEYNMVKVNKAPLTERITYITLMVLLHHLILFSLEIFSFSHILLLLKSTLFSSIFSIVLVFCTLLLFSRKS</sequence>
<feature type="transmembrane region" description="Helical" evidence="8">
    <location>
        <begin position="36"/>
        <end position="61"/>
    </location>
</feature>
<proteinExistence type="inferred from homology"/>
<evidence type="ECO:0000256" key="7">
    <source>
        <dbReference type="ARBA" id="ARBA00023136"/>
    </source>
</evidence>
<dbReference type="NCBIfam" id="TIGR03426">
    <property type="entry name" value="shape_MreD"/>
    <property type="match status" value="1"/>
</dbReference>
<dbReference type="AlphaFoldDB" id="A0A1G7CFP5"/>
<name>A0A1G7CFP5_9FLAO</name>
<dbReference type="RefSeq" id="WP_093139667.1">
    <property type="nucleotide sequence ID" value="NZ_BMWO01000001.1"/>
</dbReference>
<evidence type="ECO:0000256" key="4">
    <source>
        <dbReference type="ARBA" id="ARBA00022692"/>
    </source>
</evidence>
<evidence type="ECO:0000256" key="2">
    <source>
        <dbReference type="ARBA" id="ARBA00007776"/>
    </source>
</evidence>